<dbReference type="InterPro" id="IPR029063">
    <property type="entry name" value="SAM-dependent_MTases_sf"/>
</dbReference>
<proteinExistence type="predicted"/>
<accession>W2RK78</accession>
<dbReference type="InParanoid" id="W2RK78"/>
<evidence type="ECO:0008006" key="3">
    <source>
        <dbReference type="Google" id="ProtNLM"/>
    </source>
</evidence>
<name>W2RK78_CYPE1</name>
<dbReference type="Gene3D" id="3.40.50.150">
    <property type="entry name" value="Vaccinia Virus protein VP39"/>
    <property type="match status" value="1"/>
</dbReference>
<reference evidence="1 2" key="1">
    <citation type="submission" date="2013-03" db="EMBL/GenBank/DDBJ databases">
        <title>The Genome Sequence of Phialophora europaea CBS 101466.</title>
        <authorList>
            <consortium name="The Broad Institute Genomics Platform"/>
            <person name="Cuomo C."/>
            <person name="de Hoog S."/>
            <person name="Gorbushina A."/>
            <person name="Walker B."/>
            <person name="Young S.K."/>
            <person name="Zeng Q."/>
            <person name="Gargeya S."/>
            <person name="Fitzgerald M."/>
            <person name="Haas B."/>
            <person name="Abouelleil A."/>
            <person name="Allen A.W."/>
            <person name="Alvarado L."/>
            <person name="Arachchi H.M."/>
            <person name="Berlin A.M."/>
            <person name="Chapman S.B."/>
            <person name="Gainer-Dewar J."/>
            <person name="Goldberg J."/>
            <person name="Griggs A."/>
            <person name="Gujja S."/>
            <person name="Hansen M."/>
            <person name="Howarth C."/>
            <person name="Imamovic A."/>
            <person name="Ireland A."/>
            <person name="Larimer J."/>
            <person name="McCowan C."/>
            <person name="Murphy C."/>
            <person name="Pearson M."/>
            <person name="Poon T.W."/>
            <person name="Priest M."/>
            <person name="Roberts A."/>
            <person name="Saif S."/>
            <person name="Shea T."/>
            <person name="Sisk P."/>
            <person name="Sykes S."/>
            <person name="Wortman J."/>
            <person name="Nusbaum C."/>
            <person name="Birren B."/>
        </authorList>
    </citation>
    <scope>NUCLEOTIDE SEQUENCE [LARGE SCALE GENOMIC DNA]</scope>
    <source>
        <strain evidence="1 2">CBS 101466</strain>
    </source>
</reference>
<dbReference type="EMBL" id="KB822725">
    <property type="protein sequence ID" value="ETN36750.1"/>
    <property type="molecule type" value="Genomic_DNA"/>
</dbReference>
<dbReference type="VEuPathDB" id="FungiDB:HMPREF1541_09028"/>
<sequence>MADQHETGEVVGIDLSPIQPIVVRACHWVYFTADVVQVPPNCSFLVDDAELTWDDPKKYHLIHFRNMEGAFREWPRIHRQVWESLEPGGTVQIQSLDFDVYAQQGEVPDPIRQWVADLYSSASERGTPIDVAYRHKNWLREVGFMDVSADVTHIPLGSWAEEKNLRNVGQWNLIATLHGLEAYSMVLLVENGKFSPEEVLVRLSSVRKEYKENCCARRMFSKVVMIAARKPG</sequence>
<dbReference type="OrthoDB" id="2013972at2759"/>
<dbReference type="AlphaFoldDB" id="W2RK78"/>
<evidence type="ECO:0000313" key="1">
    <source>
        <dbReference type="EMBL" id="ETN36750.1"/>
    </source>
</evidence>
<evidence type="ECO:0000313" key="2">
    <source>
        <dbReference type="Proteomes" id="UP000030752"/>
    </source>
</evidence>
<protein>
    <recommendedName>
        <fullName evidence="3">Methyltransferase domain-containing protein</fullName>
    </recommendedName>
</protein>
<dbReference type="SUPFAM" id="SSF53335">
    <property type="entry name" value="S-adenosyl-L-methionine-dependent methyltransferases"/>
    <property type="match status" value="1"/>
</dbReference>
<dbReference type="Pfam" id="PF13489">
    <property type="entry name" value="Methyltransf_23"/>
    <property type="match status" value="1"/>
</dbReference>
<dbReference type="Proteomes" id="UP000030752">
    <property type="component" value="Unassembled WGS sequence"/>
</dbReference>
<dbReference type="GeneID" id="19976367"/>
<dbReference type="STRING" id="1220924.W2RK78"/>
<keyword evidence="2" id="KW-1185">Reference proteome</keyword>
<organism evidence="1 2">
    <name type="scientific">Cyphellophora europaea (strain CBS 101466)</name>
    <name type="common">Phialophora europaea</name>
    <dbReference type="NCBI Taxonomy" id="1220924"/>
    <lineage>
        <taxon>Eukaryota</taxon>
        <taxon>Fungi</taxon>
        <taxon>Dikarya</taxon>
        <taxon>Ascomycota</taxon>
        <taxon>Pezizomycotina</taxon>
        <taxon>Eurotiomycetes</taxon>
        <taxon>Chaetothyriomycetidae</taxon>
        <taxon>Chaetothyriales</taxon>
        <taxon>Cyphellophoraceae</taxon>
        <taxon>Cyphellophora</taxon>
    </lineage>
</organism>
<gene>
    <name evidence="1" type="ORF">HMPREF1541_09028</name>
</gene>
<dbReference type="eggNOG" id="ENOG502QSKG">
    <property type="taxonomic scope" value="Eukaryota"/>
</dbReference>
<dbReference type="RefSeq" id="XP_008721568.1">
    <property type="nucleotide sequence ID" value="XM_008723346.1"/>
</dbReference>
<dbReference type="HOGENOM" id="CLU_010595_2_3_1"/>